<feature type="compositionally biased region" description="Acidic residues" evidence="1">
    <location>
        <begin position="104"/>
        <end position="121"/>
    </location>
</feature>
<dbReference type="Proteomes" id="UP000078560">
    <property type="component" value="Unassembled WGS sequence"/>
</dbReference>
<evidence type="ECO:0000313" key="4">
    <source>
        <dbReference type="Proteomes" id="UP000078560"/>
    </source>
</evidence>
<feature type="region of interest" description="Disordered" evidence="1">
    <location>
        <begin position="140"/>
        <end position="273"/>
    </location>
</feature>
<protein>
    <submittedName>
        <fullName evidence="3">Mitotic apparatus protein p62, putative</fullName>
    </submittedName>
</protein>
<sequence length="328" mass="37616">MSTVIMGKVIKAEETIVPEPKDGYSVIHLSRACLNNPEDEGKLYVQVEDANGCYNICCLQKNVCEDTPLDIFLMIDNGVKVKTSGSKNEVHLVGYYEVSFGQDNLDDDDDEDFEEEDEFENEEVKILTRKNTLKNSLSNGFSKKKKDAAANGEDDETNVGKNEEDDDEDDDDDDDEEEDDEEEDDEEDEDEEEEEEEEEEEDEEEEEEEVDAEEEEEDDDEEVDEDDEEDEEEDDEDGTKKKNLQKKGKNKRSLDNKNDEPSKKSKLGDESQYEKDLVAFLKKNGKSKLTELGKVKKPDGLKMKLGMFIKKHSNVFKYENEGQIVSLK</sequence>
<reference evidence="4" key="1">
    <citation type="submission" date="2016-05" db="EMBL/GenBank/DDBJ databases">
        <authorList>
            <person name="Naeem Raeece"/>
        </authorList>
    </citation>
    <scope>NUCLEOTIDE SEQUENCE [LARGE SCALE GENOMIC DNA]</scope>
</reference>
<name>A0A1A8W8H8_PLAOA</name>
<feature type="compositionally biased region" description="Basic residues" evidence="1">
    <location>
        <begin position="241"/>
        <end position="251"/>
    </location>
</feature>
<feature type="domain" description="Nucleoplasmin-like" evidence="2">
    <location>
        <begin position="9"/>
        <end position="96"/>
    </location>
</feature>
<dbReference type="Gene3D" id="2.60.120.340">
    <property type="entry name" value="Nucleoplasmin core domain"/>
    <property type="match status" value="1"/>
</dbReference>
<dbReference type="EMBL" id="FLQU01000621">
    <property type="protein sequence ID" value="SBS88274.1"/>
    <property type="molecule type" value="Genomic_DNA"/>
</dbReference>
<dbReference type="Pfam" id="PF17800">
    <property type="entry name" value="NPL"/>
    <property type="match status" value="1"/>
</dbReference>
<evidence type="ECO:0000313" key="3">
    <source>
        <dbReference type="EMBL" id="SBS88274.1"/>
    </source>
</evidence>
<feature type="compositionally biased region" description="Basic and acidic residues" evidence="1">
    <location>
        <begin position="252"/>
        <end position="273"/>
    </location>
</feature>
<evidence type="ECO:0000256" key="1">
    <source>
        <dbReference type="SAM" id="MobiDB-lite"/>
    </source>
</evidence>
<organism evidence="3 4">
    <name type="scientific">Plasmodium ovale curtisi</name>
    <dbReference type="NCBI Taxonomy" id="864141"/>
    <lineage>
        <taxon>Eukaryota</taxon>
        <taxon>Sar</taxon>
        <taxon>Alveolata</taxon>
        <taxon>Apicomplexa</taxon>
        <taxon>Aconoidasida</taxon>
        <taxon>Haemosporida</taxon>
        <taxon>Plasmodiidae</taxon>
        <taxon>Plasmodium</taxon>
        <taxon>Plasmodium (Plasmodium)</taxon>
    </lineage>
</organism>
<dbReference type="AlphaFoldDB" id="A0A1A8W8H8"/>
<gene>
    <name evidence="3" type="ORF">POVCU2_0047480</name>
</gene>
<evidence type="ECO:0000259" key="2">
    <source>
        <dbReference type="Pfam" id="PF17800"/>
    </source>
</evidence>
<dbReference type="InterPro" id="IPR041232">
    <property type="entry name" value="NPL"/>
</dbReference>
<feature type="compositionally biased region" description="Acidic residues" evidence="1">
    <location>
        <begin position="152"/>
        <end position="237"/>
    </location>
</feature>
<feature type="region of interest" description="Disordered" evidence="1">
    <location>
        <begin position="101"/>
        <end position="122"/>
    </location>
</feature>
<accession>A0A1A8W8H8</accession>
<proteinExistence type="predicted"/>